<dbReference type="Pfam" id="PF06996">
    <property type="entry name" value="T6SS_TssG"/>
    <property type="match status" value="1"/>
</dbReference>
<organism evidence="2 3">
    <name type="scientific">Sulfidibacter corallicola</name>
    <dbReference type="NCBI Taxonomy" id="2818388"/>
    <lineage>
        <taxon>Bacteria</taxon>
        <taxon>Pseudomonadati</taxon>
        <taxon>Acidobacteriota</taxon>
        <taxon>Holophagae</taxon>
        <taxon>Acanthopleuribacterales</taxon>
        <taxon>Acanthopleuribacteraceae</taxon>
        <taxon>Sulfidibacter</taxon>
    </lineage>
</organism>
<name>A0A8A4TVI7_SULCO</name>
<dbReference type="EMBL" id="CP071793">
    <property type="protein sequence ID" value="QTD53377.1"/>
    <property type="molecule type" value="Genomic_DNA"/>
</dbReference>
<accession>A0A8A4TVI7</accession>
<reference evidence="2" key="1">
    <citation type="submission" date="2021-03" db="EMBL/GenBank/DDBJ databases">
        <title>Acanthopleuribacteraceae sp. M133.</title>
        <authorList>
            <person name="Wang G."/>
        </authorList>
    </citation>
    <scope>NUCLEOTIDE SEQUENCE</scope>
    <source>
        <strain evidence="2">M133</strain>
    </source>
</reference>
<evidence type="ECO:0000313" key="2">
    <source>
        <dbReference type="EMBL" id="QTD53377.1"/>
    </source>
</evidence>
<dbReference type="AlphaFoldDB" id="A0A8A4TVI7"/>
<dbReference type="RefSeq" id="WP_237383480.1">
    <property type="nucleotide sequence ID" value="NZ_CP071793.1"/>
</dbReference>
<sequence length="328" mass="37839">MRNLTLLLHQLRCIAKESETSGKPMRLTQPVKRAYTDEWVLPASEDEDFGESVYQVGYLGMYGLQGVLPDYFTDELLHLAEKNRPMRQFLDLFNQRFYQLLLQAWENYHFFNEDTLRPRNEHTKRQAVILDRLSGVLAGHSVPYMHGLRWYQMYLYRRSSRTIIGLQSILASFFPQLDIELNTFVAQYRRIPQDQFAIMGQNLTIGREGNFLVGSKIKDIGGTFEVKVKELGYDDYLELLPGGKLRRLMNELLENYTQGQWDTDLTLELRSDQIPQWELGNRSMGRDIWVHCLPMRDNALITTGALGKDVPAPSKNPGVTPETGEAVG</sequence>
<proteinExistence type="predicted"/>
<dbReference type="PANTHER" id="PTHR35564">
    <property type="match status" value="1"/>
</dbReference>
<dbReference type="InterPro" id="IPR010732">
    <property type="entry name" value="T6SS_TssG-like"/>
</dbReference>
<dbReference type="Proteomes" id="UP000663929">
    <property type="component" value="Chromosome"/>
</dbReference>
<evidence type="ECO:0000256" key="1">
    <source>
        <dbReference type="SAM" id="MobiDB-lite"/>
    </source>
</evidence>
<keyword evidence="3" id="KW-1185">Reference proteome</keyword>
<dbReference type="PANTHER" id="PTHR35564:SF4">
    <property type="entry name" value="CYTOPLASMIC PROTEIN"/>
    <property type="match status" value="1"/>
</dbReference>
<protein>
    <submittedName>
        <fullName evidence="2">Type VI secretion system baseplate subunit TssG</fullName>
    </submittedName>
</protein>
<gene>
    <name evidence="2" type="ORF">J3U87_13060</name>
</gene>
<feature type="region of interest" description="Disordered" evidence="1">
    <location>
        <begin position="306"/>
        <end position="328"/>
    </location>
</feature>
<dbReference type="KEGG" id="scor:J3U87_13060"/>
<evidence type="ECO:0000313" key="3">
    <source>
        <dbReference type="Proteomes" id="UP000663929"/>
    </source>
</evidence>